<accession>A0A9P5X7C7</accession>
<dbReference type="Gene3D" id="3.40.630.10">
    <property type="entry name" value="Zn peptidases"/>
    <property type="match status" value="1"/>
</dbReference>
<dbReference type="PANTHER" id="PTHR12147">
    <property type="entry name" value="METALLOPEPTIDASE M28 FAMILY MEMBER"/>
    <property type="match status" value="1"/>
</dbReference>
<dbReference type="InterPro" id="IPR007484">
    <property type="entry name" value="Peptidase_M28"/>
</dbReference>
<evidence type="ECO:0000256" key="9">
    <source>
        <dbReference type="ARBA" id="ARBA00022801"/>
    </source>
</evidence>
<evidence type="ECO:0000256" key="3">
    <source>
        <dbReference type="ARBA" id="ARBA00004128"/>
    </source>
</evidence>
<feature type="transmembrane region" description="Helical" evidence="17">
    <location>
        <begin position="509"/>
        <end position="528"/>
    </location>
</feature>
<dbReference type="OrthoDB" id="76293at2759"/>
<gene>
    <name evidence="21" type="ORF">P691DRAFT_778476</name>
</gene>
<evidence type="ECO:0000313" key="21">
    <source>
        <dbReference type="EMBL" id="KAF9444121.1"/>
    </source>
</evidence>
<evidence type="ECO:0000259" key="19">
    <source>
        <dbReference type="Pfam" id="PF22250"/>
    </source>
</evidence>
<feature type="domain" description="Vacuolar membrane protease C-terminal" evidence="19">
    <location>
        <begin position="730"/>
        <end position="966"/>
    </location>
</feature>
<keyword evidence="13 17" id="KW-0472">Membrane</keyword>
<keyword evidence="6 15" id="KW-0645">Protease</keyword>
<keyword evidence="7 17" id="KW-0812">Transmembrane</keyword>
<keyword evidence="14" id="KW-0325">Glycoprotein</keyword>
<comment type="similarity">
    <text evidence="4 15">Belongs to the peptidase M28 family.</text>
</comment>
<keyword evidence="5" id="KW-0926">Vacuole</keyword>
<evidence type="ECO:0000256" key="8">
    <source>
        <dbReference type="ARBA" id="ARBA00022723"/>
    </source>
</evidence>
<keyword evidence="11 17" id="KW-1133">Transmembrane helix</keyword>
<protein>
    <recommendedName>
        <fullName evidence="15">Peptide hydrolase</fullName>
        <ecNumber evidence="15">3.4.-.-</ecNumber>
    </recommendedName>
</protein>
<evidence type="ECO:0000256" key="14">
    <source>
        <dbReference type="ARBA" id="ARBA00023180"/>
    </source>
</evidence>
<evidence type="ECO:0000256" key="16">
    <source>
        <dbReference type="SAM" id="MobiDB-lite"/>
    </source>
</evidence>
<feature type="domain" description="Vacuolar membrane protease transmembrane" evidence="20">
    <location>
        <begin position="592"/>
        <end position="699"/>
    </location>
</feature>
<feature type="transmembrane region" description="Helical" evidence="17">
    <location>
        <begin position="635"/>
        <end position="663"/>
    </location>
</feature>
<comment type="cofactor">
    <cofactor evidence="1">
        <name>Zn(2+)</name>
        <dbReference type="ChEBI" id="CHEBI:29105"/>
    </cofactor>
</comment>
<dbReference type="AlphaFoldDB" id="A0A9P5X7C7"/>
<feature type="transmembrane region" description="Helical" evidence="17">
    <location>
        <begin position="703"/>
        <end position="722"/>
    </location>
</feature>
<evidence type="ECO:0000256" key="12">
    <source>
        <dbReference type="ARBA" id="ARBA00023049"/>
    </source>
</evidence>
<dbReference type="InterPro" id="IPR053975">
    <property type="entry name" value="PFF1_C"/>
</dbReference>
<dbReference type="SUPFAM" id="SSF53187">
    <property type="entry name" value="Zn-dependent exopeptidases"/>
    <property type="match status" value="1"/>
</dbReference>
<dbReference type="GO" id="GO:0008235">
    <property type="term" value="F:metalloexopeptidase activity"/>
    <property type="evidence" value="ECO:0007669"/>
    <property type="project" value="InterPro"/>
</dbReference>
<feature type="transmembrane region" description="Helical" evidence="17">
    <location>
        <begin position="472"/>
        <end position="489"/>
    </location>
</feature>
<name>A0A9P5X7C7_9AGAR</name>
<feature type="domain" description="Vacuolar membrane protease transmembrane" evidence="20">
    <location>
        <begin position="441"/>
        <end position="570"/>
    </location>
</feature>
<feature type="transmembrane region" description="Helical" evidence="17">
    <location>
        <begin position="20"/>
        <end position="49"/>
    </location>
</feature>
<feature type="compositionally biased region" description="Basic and acidic residues" evidence="16">
    <location>
        <begin position="606"/>
        <end position="615"/>
    </location>
</feature>
<dbReference type="PANTHER" id="PTHR12147:SF58">
    <property type="entry name" value="VACUOLAR MEMBRANE PROTEASE"/>
    <property type="match status" value="1"/>
</dbReference>
<organism evidence="21 22">
    <name type="scientific">Macrolepiota fuliginosa MF-IS2</name>
    <dbReference type="NCBI Taxonomy" id="1400762"/>
    <lineage>
        <taxon>Eukaryota</taxon>
        <taxon>Fungi</taxon>
        <taxon>Dikarya</taxon>
        <taxon>Basidiomycota</taxon>
        <taxon>Agaricomycotina</taxon>
        <taxon>Agaricomycetes</taxon>
        <taxon>Agaricomycetidae</taxon>
        <taxon>Agaricales</taxon>
        <taxon>Agaricineae</taxon>
        <taxon>Agaricaceae</taxon>
        <taxon>Macrolepiota</taxon>
    </lineage>
</organism>
<feature type="transmembrane region" description="Helical" evidence="17">
    <location>
        <begin position="441"/>
        <end position="460"/>
    </location>
</feature>
<dbReference type="GO" id="GO:0005774">
    <property type="term" value="C:vacuolar membrane"/>
    <property type="evidence" value="ECO:0007669"/>
    <property type="project" value="UniProtKB-SubCell"/>
</dbReference>
<dbReference type="Pfam" id="PF04389">
    <property type="entry name" value="Peptidase_M28"/>
    <property type="match status" value="1"/>
</dbReference>
<comment type="subcellular location">
    <subcellularLocation>
        <location evidence="3">Vacuole membrane</location>
        <topology evidence="3">Multi-pass membrane protein</topology>
    </subcellularLocation>
</comment>
<keyword evidence="22" id="KW-1185">Reference proteome</keyword>
<keyword evidence="8 15" id="KW-0479">Metal-binding</keyword>
<feature type="domain" description="Peptidase M28" evidence="18">
    <location>
        <begin position="133"/>
        <end position="316"/>
    </location>
</feature>
<evidence type="ECO:0000256" key="1">
    <source>
        <dbReference type="ARBA" id="ARBA00001947"/>
    </source>
</evidence>
<dbReference type="EC" id="3.4.-.-" evidence="15"/>
<feature type="region of interest" description="Disordered" evidence="16">
    <location>
        <begin position="570"/>
        <end position="615"/>
    </location>
</feature>
<evidence type="ECO:0000256" key="15">
    <source>
        <dbReference type="RuleBase" id="RU361240"/>
    </source>
</evidence>
<sequence length="977" mass="107400">MKFSTFNKIFKLGKSFSTWLLYSVFGFRTNAVTTCLILVYFVVFVGVIVSDSVSHAPKDSGELNLEQAYRDLHRIAARPRPVLSHANDDVRAYVLSRLQNVTQNIPYAHVVEDIGSNATWADDNVATSFEGMNILIKVDGTDPELATRGGVLFSAHLDSVSTGPGATDDAIGVVCLMTMVEYLSTKARTQRTAIFNINNGEEDGLHGAHLLLEHPWSTIPDTFINLEGAGAGGRPLLFRATSLAPVRSFKNTAVSRPHGNVLSADAFARGVIRSGTDFEVYAKGLGSDTAMEGIDFAFYQRRSKYHTRFDSVPSADGGRDSIWAMLETVRGAGISLLNDAGTHVGNGRPQPPVYFDLFGRSLVVFTQRGLFIFDVVMLIVGPLILLLLHHIPDYKSPSSAISRGQQGRAYLLSLIQHLSTWKFTSQTGTGFWIWSWWWGKFWAIFIFGIVFQVILVATILNANRYIVHSQPYVVLISMLTLPSLLVVFFTHVPFGTGGPPYSNQQRLTMIYQLYILAWILLVIGTVILNKFQIGGTYFLTGWYIFTFLAAITGSTERTLRYWKLAQSQRGPTPISSSSEEEHGLQDHPTLPSSSHGAPSVTNQKTDPVKKPKPHEQTPLLVRKPLLEQQQEAGSAGWWILQLLLLVVIPVILVSHLLLLFLAALSQTLSDGSSPVIVYAGSAALSLLTALPLTPFAFKIHRSVIILGFLIFSIATIYNWSAFPFSQDAPLKVFFQQSVEIQLTPGNPPSQRVVHAISSLTGVPDYIQFHVVSQLPSSWTPNANVQCTPDGSRSGTSTCRWETALIPSPGGLDAQTPWFTFTASRLNTTSALITVSGRDTRACRLYFDNRAIKAYDVYTLNADGTQSPSGRRTQAGYEIPSTGLMGLWLWSRTWDRNFTVAVTWDVNDGVGATAGLSGRVACEWAEYTSGMVGMELTNSTTIPAYEEILSYLPAWAVSTKTTDGLMEAWTNFTTEGGL</sequence>
<dbReference type="InterPro" id="IPR048024">
    <property type="entry name" value="Fxna-like_M28_dom"/>
</dbReference>
<dbReference type="Pfam" id="PF22251">
    <property type="entry name" value="PFF1_TM"/>
    <property type="match status" value="2"/>
</dbReference>
<evidence type="ECO:0000259" key="18">
    <source>
        <dbReference type="Pfam" id="PF04389"/>
    </source>
</evidence>
<evidence type="ECO:0000256" key="10">
    <source>
        <dbReference type="ARBA" id="ARBA00022833"/>
    </source>
</evidence>
<comment type="caution">
    <text evidence="21">The sequence shown here is derived from an EMBL/GenBank/DDBJ whole genome shotgun (WGS) entry which is preliminary data.</text>
</comment>
<evidence type="ECO:0000256" key="2">
    <source>
        <dbReference type="ARBA" id="ARBA00003273"/>
    </source>
</evidence>
<feature type="compositionally biased region" description="Polar residues" evidence="16">
    <location>
        <begin position="590"/>
        <end position="605"/>
    </location>
</feature>
<dbReference type="CDD" id="cd03875">
    <property type="entry name" value="M28_Fxna_like"/>
    <property type="match status" value="1"/>
</dbReference>
<evidence type="ECO:0000259" key="20">
    <source>
        <dbReference type="Pfam" id="PF22251"/>
    </source>
</evidence>
<comment type="function">
    <text evidence="2">May be involved in vacuolar sorting and osmoregulation.</text>
</comment>
<feature type="transmembrane region" description="Helical" evidence="17">
    <location>
        <begin position="370"/>
        <end position="391"/>
    </location>
</feature>
<dbReference type="EMBL" id="MU151403">
    <property type="protein sequence ID" value="KAF9444121.1"/>
    <property type="molecule type" value="Genomic_DNA"/>
</dbReference>
<dbReference type="InterPro" id="IPR045175">
    <property type="entry name" value="M28_fam"/>
</dbReference>
<evidence type="ECO:0000256" key="7">
    <source>
        <dbReference type="ARBA" id="ARBA00022692"/>
    </source>
</evidence>
<feature type="transmembrane region" description="Helical" evidence="17">
    <location>
        <begin position="675"/>
        <end position="697"/>
    </location>
</feature>
<dbReference type="GO" id="GO:0046872">
    <property type="term" value="F:metal ion binding"/>
    <property type="evidence" value="ECO:0007669"/>
    <property type="project" value="UniProtKB-KW"/>
</dbReference>
<evidence type="ECO:0000256" key="6">
    <source>
        <dbReference type="ARBA" id="ARBA00022670"/>
    </source>
</evidence>
<proteinExistence type="inferred from homology"/>
<dbReference type="Proteomes" id="UP000807342">
    <property type="component" value="Unassembled WGS sequence"/>
</dbReference>
<keyword evidence="12" id="KW-0482">Metalloprotease</keyword>
<keyword evidence="10 15" id="KW-0862">Zinc</keyword>
<evidence type="ECO:0000256" key="4">
    <source>
        <dbReference type="ARBA" id="ARBA00010918"/>
    </source>
</evidence>
<reference evidence="21" key="1">
    <citation type="submission" date="2020-11" db="EMBL/GenBank/DDBJ databases">
        <authorList>
            <consortium name="DOE Joint Genome Institute"/>
            <person name="Ahrendt S."/>
            <person name="Riley R."/>
            <person name="Andreopoulos W."/>
            <person name="Labutti K."/>
            <person name="Pangilinan J."/>
            <person name="Ruiz-Duenas F.J."/>
            <person name="Barrasa J.M."/>
            <person name="Sanchez-Garcia M."/>
            <person name="Camarero S."/>
            <person name="Miyauchi S."/>
            <person name="Serrano A."/>
            <person name="Linde D."/>
            <person name="Babiker R."/>
            <person name="Drula E."/>
            <person name="Ayuso-Fernandez I."/>
            <person name="Pacheco R."/>
            <person name="Padilla G."/>
            <person name="Ferreira P."/>
            <person name="Barriuso J."/>
            <person name="Kellner H."/>
            <person name="Castanera R."/>
            <person name="Alfaro M."/>
            <person name="Ramirez L."/>
            <person name="Pisabarro A.G."/>
            <person name="Kuo A."/>
            <person name="Tritt A."/>
            <person name="Lipzen A."/>
            <person name="He G."/>
            <person name="Yan M."/>
            <person name="Ng V."/>
            <person name="Cullen D."/>
            <person name="Martin F."/>
            <person name="Rosso M.-N."/>
            <person name="Henrissat B."/>
            <person name="Hibbett D."/>
            <person name="Martinez A.T."/>
            <person name="Grigoriev I.V."/>
        </authorList>
    </citation>
    <scope>NUCLEOTIDE SEQUENCE</scope>
    <source>
        <strain evidence="21">MF-IS2</strain>
    </source>
</reference>
<evidence type="ECO:0000256" key="11">
    <source>
        <dbReference type="ARBA" id="ARBA00022989"/>
    </source>
</evidence>
<evidence type="ECO:0000256" key="17">
    <source>
        <dbReference type="SAM" id="Phobius"/>
    </source>
</evidence>
<evidence type="ECO:0000313" key="22">
    <source>
        <dbReference type="Proteomes" id="UP000807342"/>
    </source>
</evidence>
<dbReference type="InterPro" id="IPR053976">
    <property type="entry name" value="PFF1_TM"/>
</dbReference>
<evidence type="ECO:0000256" key="13">
    <source>
        <dbReference type="ARBA" id="ARBA00023136"/>
    </source>
</evidence>
<evidence type="ECO:0000256" key="5">
    <source>
        <dbReference type="ARBA" id="ARBA00022554"/>
    </source>
</evidence>
<dbReference type="Pfam" id="PF22250">
    <property type="entry name" value="PFF1_C"/>
    <property type="match status" value="1"/>
</dbReference>
<dbReference type="GO" id="GO:0006508">
    <property type="term" value="P:proteolysis"/>
    <property type="evidence" value="ECO:0007669"/>
    <property type="project" value="UniProtKB-KW"/>
</dbReference>
<keyword evidence="9 15" id="KW-0378">Hydrolase</keyword>